<reference evidence="1 2" key="1">
    <citation type="journal article" date="2021" name="Nat. Commun.">
        <title>Genetic determinants of endophytism in the Arabidopsis root mycobiome.</title>
        <authorList>
            <person name="Mesny F."/>
            <person name="Miyauchi S."/>
            <person name="Thiergart T."/>
            <person name="Pickel B."/>
            <person name="Atanasova L."/>
            <person name="Karlsson M."/>
            <person name="Huettel B."/>
            <person name="Barry K.W."/>
            <person name="Haridas S."/>
            <person name="Chen C."/>
            <person name="Bauer D."/>
            <person name="Andreopoulos W."/>
            <person name="Pangilinan J."/>
            <person name="LaButti K."/>
            <person name="Riley R."/>
            <person name="Lipzen A."/>
            <person name="Clum A."/>
            <person name="Drula E."/>
            <person name="Henrissat B."/>
            <person name="Kohler A."/>
            <person name="Grigoriev I.V."/>
            <person name="Martin F.M."/>
            <person name="Hacquard S."/>
        </authorList>
    </citation>
    <scope>NUCLEOTIDE SEQUENCE [LARGE SCALE GENOMIC DNA]</scope>
    <source>
        <strain evidence="1 2">MPI-SDFR-AT-0079</strain>
    </source>
</reference>
<evidence type="ECO:0000313" key="1">
    <source>
        <dbReference type="EMBL" id="KAH6613352.1"/>
    </source>
</evidence>
<name>A0ACB7NVL6_9PEZI</name>
<keyword evidence="2" id="KW-1185">Reference proteome</keyword>
<accession>A0ACB7NVL6</accession>
<dbReference type="Proteomes" id="UP000724584">
    <property type="component" value="Unassembled WGS sequence"/>
</dbReference>
<organism evidence="1 2">
    <name type="scientific">Chaetomium tenue</name>
    <dbReference type="NCBI Taxonomy" id="1854479"/>
    <lineage>
        <taxon>Eukaryota</taxon>
        <taxon>Fungi</taxon>
        <taxon>Dikarya</taxon>
        <taxon>Ascomycota</taxon>
        <taxon>Pezizomycotina</taxon>
        <taxon>Sordariomycetes</taxon>
        <taxon>Sordariomycetidae</taxon>
        <taxon>Sordariales</taxon>
        <taxon>Chaetomiaceae</taxon>
        <taxon>Chaetomium</taxon>
    </lineage>
</organism>
<sequence length="112" mass="11439">MLPRSRRPLNHARITPTLVLRQSQVKRITVPIAGTLNAGLAASAASPSAAANEAATLRTTKFVAAVAGATACVGLCVHATQAHRGEKTAKGEGATMAAVRAAMAEKPDAENK</sequence>
<proteinExistence type="predicted"/>
<dbReference type="EMBL" id="JAGIZQ010000008">
    <property type="protein sequence ID" value="KAH6613352.1"/>
    <property type="molecule type" value="Genomic_DNA"/>
</dbReference>
<comment type="caution">
    <text evidence="1">The sequence shown here is derived from an EMBL/GenBank/DDBJ whole genome shotgun (WGS) entry which is preliminary data.</text>
</comment>
<gene>
    <name evidence="1" type="ORF">F5144DRAFT_607266</name>
</gene>
<protein>
    <submittedName>
        <fullName evidence="1">Uncharacterized protein</fullName>
    </submittedName>
</protein>
<evidence type="ECO:0000313" key="2">
    <source>
        <dbReference type="Proteomes" id="UP000724584"/>
    </source>
</evidence>